<organism evidence="1 2">
    <name type="scientific">Tanacetum coccineum</name>
    <dbReference type="NCBI Taxonomy" id="301880"/>
    <lineage>
        <taxon>Eukaryota</taxon>
        <taxon>Viridiplantae</taxon>
        <taxon>Streptophyta</taxon>
        <taxon>Embryophyta</taxon>
        <taxon>Tracheophyta</taxon>
        <taxon>Spermatophyta</taxon>
        <taxon>Magnoliopsida</taxon>
        <taxon>eudicotyledons</taxon>
        <taxon>Gunneridae</taxon>
        <taxon>Pentapetalae</taxon>
        <taxon>asterids</taxon>
        <taxon>campanulids</taxon>
        <taxon>Asterales</taxon>
        <taxon>Asteraceae</taxon>
        <taxon>Asteroideae</taxon>
        <taxon>Anthemideae</taxon>
        <taxon>Anthemidinae</taxon>
        <taxon>Tanacetum</taxon>
    </lineage>
</organism>
<name>A0ABQ5ES69_9ASTR</name>
<protein>
    <submittedName>
        <fullName evidence="1">Uncharacterized protein</fullName>
    </submittedName>
</protein>
<keyword evidence="2" id="KW-1185">Reference proteome</keyword>
<evidence type="ECO:0000313" key="2">
    <source>
        <dbReference type="Proteomes" id="UP001151760"/>
    </source>
</evidence>
<feature type="non-terminal residue" evidence="1">
    <location>
        <position position="1"/>
    </location>
</feature>
<reference evidence="1" key="1">
    <citation type="journal article" date="2022" name="Int. J. Mol. Sci.">
        <title>Draft Genome of Tanacetum Coccineum: Genomic Comparison of Closely Related Tanacetum-Family Plants.</title>
        <authorList>
            <person name="Yamashiro T."/>
            <person name="Shiraishi A."/>
            <person name="Nakayama K."/>
            <person name="Satake H."/>
        </authorList>
    </citation>
    <scope>NUCLEOTIDE SEQUENCE</scope>
</reference>
<accession>A0ABQ5ES69</accession>
<proteinExistence type="predicted"/>
<dbReference type="Proteomes" id="UP001151760">
    <property type="component" value="Unassembled WGS sequence"/>
</dbReference>
<comment type="caution">
    <text evidence="1">The sequence shown here is derived from an EMBL/GenBank/DDBJ whole genome shotgun (WGS) entry which is preliminary data.</text>
</comment>
<gene>
    <name evidence="1" type="ORF">Tco_0988622</name>
</gene>
<reference evidence="1" key="2">
    <citation type="submission" date="2022-01" db="EMBL/GenBank/DDBJ databases">
        <authorList>
            <person name="Yamashiro T."/>
            <person name="Shiraishi A."/>
            <person name="Satake H."/>
            <person name="Nakayama K."/>
        </authorList>
    </citation>
    <scope>NUCLEOTIDE SEQUENCE</scope>
</reference>
<dbReference type="EMBL" id="BQNB010016598">
    <property type="protein sequence ID" value="GJT53568.1"/>
    <property type="molecule type" value="Genomic_DNA"/>
</dbReference>
<evidence type="ECO:0000313" key="1">
    <source>
        <dbReference type="EMBL" id="GJT53568.1"/>
    </source>
</evidence>
<sequence>LPDEALKAFVIKRYHESPAESSETMVTVAASGDVSEASVRADLCESSEIAIADSSVSTPIYGVAHEELGASMLKPHHKELGESSETVVGDLSALTNDEVLGASVLKRPP</sequence>